<gene>
    <name evidence="2" type="ORF">ACEZDG_32500</name>
</gene>
<reference evidence="2 3" key="1">
    <citation type="submission" date="2024-09" db="EMBL/GenBank/DDBJ databases">
        <authorList>
            <person name="Lee S.D."/>
        </authorList>
    </citation>
    <scope>NUCLEOTIDE SEQUENCE [LARGE SCALE GENOMIC DNA]</scope>
    <source>
        <strain evidence="2 3">N1-1</strain>
    </source>
</reference>
<comment type="caution">
    <text evidence="2">The sequence shown here is derived from an EMBL/GenBank/DDBJ whole genome shotgun (WGS) entry which is preliminary data.</text>
</comment>
<name>A0ABV6VK68_9ACTN</name>
<dbReference type="RefSeq" id="WP_380516782.1">
    <property type="nucleotide sequence ID" value="NZ_JBHEZX010000020.1"/>
</dbReference>
<dbReference type="GO" id="GO:0016787">
    <property type="term" value="F:hydrolase activity"/>
    <property type="evidence" value="ECO:0007669"/>
    <property type="project" value="UniProtKB-KW"/>
</dbReference>
<dbReference type="Proteomes" id="UP001592582">
    <property type="component" value="Unassembled WGS sequence"/>
</dbReference>
<evidence type="ECO:0000259" key="1">
    <source>
        <dbReference type="Pfam" id="PF12697"/>
    </source>
</evidence>
<evidence type="ECO:0000313" key="2">
    <source>
        <dbReference type="EMBL" id="MFC1413992.1"/>
    </source>
</evidence>
<feature type="domain" description="AB hydrolase-1" evidence="1">
    <location>
        <begin position="28"/>
        <end position="225"/>
    </location>
</feature>
<sequence>MTDTQDLRTAGRSAIRWRRAPGRPKAVVLVLHGGRSEGPEPLRRWNPARLRMRPFSSALLAAVRGEQVAVGEVAYRVRGWNGPLADAAVDAAAAIEQVARDFGPVPVVLLGHSMGGRAALRAAGADPVTGVVALAPWCPPGEPSAQLAGKRLVTLHDVADRVTDPRETRAFALAAREAGAEVAGYTVRGSGHAMLRRGRDWQAAATGLVAAMLGLRPFPDQVSAALALRGGDPGGLDLELPSR</sequence>
<dbReference type="EMBL" id="JBHEZX010000020">
    <property type="protein sequence ID" value="MFC1413992.1"/>
    <property type="molecule type" value="Genomic_DNA"/>
</dbReference>
<dbReference type="SUPFAM" id="SSF53474">
    <property type="entry name" value="alpha/beta-Hydrolases"/>
    <property type="match status" value="1"/>
</dbReference>
<dbReference type="Pfam" id="PF12697">
    <property type="entry name" value="Abhydrolase_6"/>
    <property type="match status" value="1"/>
</dbReference>
<dbReference type="InterPro" id="IPR029058">
    <property type="entry name" value="AB_hydrolase_fold"/>
</dbReference>
<keyword evidence="3" id="KW-1185">Reference proteome</keyword>
<organism evidence="2 3">
    <name type="scientific">Streptacidiphilus alkalitolerans</name>
    <dbReference type="NCBI Taxonomy" id="3342712"/>
    <lineage>
        <taxon>Bacteria</taxon>
        <taxon>Bacillati</taxon>
        <taxon>Actinomycetota</taxon>
        <taxon>Actinomycetes</taxon>
        <taxon>Kitasatosporales</taxon>
        <taxon>Streptomycetaceae</taxon>
        <taxon>Streptacidiphilus</taxon>
    </lineage>
</organism>
<proteinExistence type="predicted"/>
<dbReference type="Gene3D" id="3.40.50.1820">
    <property type="entry name" value="alpha/beta hydrolase"/>
    <property type="match status" value="1"/>
</dbReference>
<dbReference type="InterPro" id="IPR000073">
    <property type="entry name" value="AB_hydrolase_1"/>
</dbReference>
<keyword evidence="2" id="KW-0378">Hydrolase</keyword>
<accession>A0ABV6VK68</accession>
<protein>
    <submittedName>
        <fullName evidence="2">Alpha/beta fold hydrolase</fullName>
    </submittedName>
</protein>
<evidence type="ECO:0000313" key="3">
    <source>
        <dbReference type="Proteomes" id="UP001592582"/>
    </source>
</evidence>